<dbReference type="PROSITE" id="PS50994">
    <property type="entry name" value="INTEGRASE"/>
    <property type="match status" value="1"/>
</dbReference>
<dbReference type="PhylomeDB" id="A0A0G4HAH4"/>
<evidence type="ECO:0000313" key="3">
    <source>
        <dbReference type="EMBL" id="CEM41018.1"/>
    </source>
</evidence>
<organism evidence="3">
    <name type="scientific">Chromera velia CCMP2878</name>
    <dbReference type="NCBI Taxonomy" id="1169474"/>
    <lineage>
        <taxon>Eukaryota</taxon>
        <taxon>Sar</taxon>
        <taxon>Alveolata</taxon>
        <taxon>Colpodellida</taxon>
        <taxon>Chromeraceae</taxon>
        <taxon>Chromera</taxon>
    </lineage>
</organism>
<proteinExistence type="predicted"/>
<feature type="domain" description="Integrase catalytic" evidence="2">
    <location>
        <begin position="738"/>
        <end position="910"/>
    </location>
</feature>
<dbReference type="GO" id="GO:0015074">
    <property type="term" value="P:DNA integration"/>
    <property type="evidence" value="ECO:0007669"/>
    <property type="project" value="InterPro"/>
</dbReference>
<dbReference type="InterPro" id="IPR001584">
    <property type="entry name" value="Integrase_cat-core"/>
</dbReference>
<protein>
    <recommendedName>
        <fullName evidence="2">Integrase catalytic domain-containing protein</fullName>
    </recommendedName>
</protein>
<accession>A0A0G4HAH4</accession>
<dbReference type="GO" id="GO:0003676">
    <property type="term" value="F:nucleic acid binding"/>
    <property type="evidence" value="ECO:0007669"/>
    <property type="project" value="InterPro"/>
</dbReference>
<evidence type="ECO:0000259" key="2">
    <source>
        <dbReference type="PROSITE" id="PS50994"/>
    </source>
</evidence>
<feature type="region of interest" description="Disordered" evidence="1">
    <location>
        <begin position="975"/>
        <end position="1030"/>
    </location>
</feature>
<feature type="compositionally biased region" description="Polar residues" evidence="1">
    <location>
        <begin position="1"/>
        <end position="21"/>
    </location>
</feature>
<dbReference type="SUPFAM" id="SSF53098">
    <property type="entry name" value="Ribonuclease H-like"/>
    <property type="match status" value="1"/>
</dbReference>
<sequence>MQRSNSLPQEASAPSGNNPFTTPVPVCAFVTDSSGDLRPADGPSPYGVLSAPPPGIMQPHPSPIFGPAAGGQPQGSRSFSPLTAPPVASSEDAEAFCAPPLQAVPSQRLAYFGISTPPPVPQTAQFSTRRSDLAKKALDSVKSFSAEKDIELFYESIIECVEEVRSLDGPSSFGPVDLASLIRQKLSEDVLNVLKADPEYSVSKANPDWLMDCLQHFYLGLFPKRLRARWSEIKSFVPLAKESALAFVARGRKILGRYRRLVPMTPEAFSMMEYSVLFEALPIGSAAHRYVVMNLQDHSPSGLRNCLRQYEETAMSQSPGASIWLATIPSSSGGRPQVPSAPQGHRPSGASGSGSFFCSLCKHTHKKGMHSKCAGCGANKRCATQGRPCPGASHECTHCKRTGHLDSACIQELKKKVDVKLATASFTAAAAETTEDSLEDPHFGKDDGATVDAIGENYLKRLPSSVRYTVSPLPAPVPVQTAGKDGAVVQATHSADIPDVMFGEKRADLSFLILPDSPVPFLFSKALAQRLGAVMDYRSDLMTIPSASGNPMELLWIDLDRYYAMTLRQAPVFEASPAISVTLSPAGPPAAFMATVSAPAEAPLQEISVSDDDDDDCPSLYGSSETASDCVDGESACLNQGEHDTVSLPSSFPAIFIETGERFVFLLSNLQSLVMEVHCDCAHVGVEDVLSQLRRVFSFEVSVRSLCEVVRKVLASCVPCFRVKGPVGFLIPRSSFNRGAYPGARLHMDSQYLGPSKSGHTHQLFILENYYDFGLGLRYNGPPTSAEAAAFLRDVWIPRFGALLEIRCDPGSEFIGEPFTSLCTELNIILSFSPSGYKDGNSLAERWQREVLVSVQTILLERGLPPTMWLTVHDEAIRRLNNRLSRRDPSKPRQTAVSDTAPLPCFRRFLSSQRRPSPAALHKYAVGDEVMYNTGASLGGGRSGPKHKCGPVWYPYHVEAKENDHYYKIVATEDDTHPQKTSASPHQLRPSAVSLSPESLVVSSSADPSSSASKPPLPSAPSGPLASSTMVVASSPEHSLLWVGEVHGAVPSGDDSRDFLYEVHAWGTHQKCALEKHAWYPGHYVAGGSYVTYDSRGHRTDPEIVELRHSNVVASGFEMVKNRGARGSRLPSDLCARLSNGSRGCFFSQYPMSEPTDPAVHAAVNFLTSSDCSTSVFAATTHKLVRLSSLNSSEREGVREADAKEDKGWQDKQVYEHIPLTAVPPDVQRVLLQRVRTEKLRDDGTRIFKTRTVIRGDLVNRIGLDVTTHLCPPDAMHLVLQLALDLYKRRSVSPSLKKADVVQAYFQAPLPSSRTPVYVLPPPDHPDRGHHLWKLLKAVYGLPDAGKVFEDFLSSKLCELGWSTTLFPGVWFLRGADGEICGILCTYVDDLLLIGIGEDTADL</sequence>
<dbReference type="InterPro" id="IPR012337">
    <property type="entry name" value="RNaseH-like_sf"/>
</dbReference>
<feature type="region of interest" description="Disordered" evidence="1">
    <location>
        <begin position="1"/>
        <end position="87"/>
    </location>
</feature>
<gene>
    <name evidence="3" type="ORF">Cvel_25719</name>
</gene>
<feature type="compositionally biased region" description="Low complexity" evidence="1">
    <location>
        <begin position="990"/>
        <end position="1014"/>
    </location>
</feature>
<dbReference type="EMBL" id="CDMZ01002153">
    <property type="protein sequence ID" value="CEM41018.1"/>
    <property type="molecule type" value="Genomic_DNA"/>
</dbReference>
<dbReference type="InterPro" id="IPR013103">
    <property type="entry name" value="RVT_2"/>
</dbReference>
<name>A0A0G4HAH4_9ALVE</name>
<dbReference type="VEuPathDB" id="CryptoDB:Cvel_25719"/>
<reference evidence="3" key="1">
    <citation type="submission" date="2014-11" db="EMBL/GenBank/DDBJ databases">
        <authorList>
            <person name="Otto D Thomas"/>
            <person name="Naeem Raeece"/>
        </authorList>
    </citation>
    <scope>NUCLEOTIDE SEQUENCE</scope>
</reference>
<evidence type="ECO:0000256" key="1">
    <source>
        <dbReference type="SAM" id="MobiDB-lite"/>
    </source>
</evidence>
<feature type="compositionally biased region" description="Pro residues" evidence="1">
    <location>
        <begin position="51"/>
        <end position="64"/>
    </location>
</feature>
<dbReference type="Gene3D" id="3.30.420.10">
    <property type="entry name" value="Ribonuclease H-like superfamily/Ribonuclease H"/>
    <property type="match status" value="1"/>
</dbReference>
<dbReference type="InterPro" id="IPR036397">
    <property type="entry name" value="RNaseH_sf"/>
</dbReference>
<dbReference type="Pfam" id="PF07727">
    <property type="entry name" value="RVT_2"/>
    <property type="match status" value="1"/>
</dbReference>